<dbReference type="SMART" id="SM00406">
    <property type="entry name" value="IGv"/>
    <property type="match status" value="1"/>
</dbReference>
<proteinExistence type="predicted"/>
<evidence type="ECO:0000259" key="12">
    <source>
        <dbReference type="PROSITE" id="PS50835"/>
    </source>
</evidence>
<keyword evidence="14" id="KW-1185">Reference proteome</keyword>
<dbReference type="GO" id="GO:0006955">
    <property type="term" value="P:immune response"/>
    <property type="evidence" value="ECO:0007669"/>
    <property type="project" value="TreeGrafter"/>
</dbReference>
<keyword evidence="10" id="KW-0393">Immunoglobulin domain</keyword>
<dbReference type="InterPro" id="IPR013106">
    <property type="entry name" value="Ig_V-set"/>
</dbReference>
<evidence type="ECO:0000256" key="5">
    <source>
        <dbReference type="ARBA" id="ARBA00022989"/>
    </source>
</evidence>
<keyword evidence="9" id="KW-0325">Glycoprotein</keyword>
<dbReference type="Proteomes" id="UP000265000">
    <property type="component" value="Unplaced"/>
</dbReference>
<feature type="transmembrane region" description="Helical" evidence="11">
    <location>
        <begin position="121"/>
        <end position="145"/>
    </location>
</feature>
<evidence type="ECO:0000256" key="4">
    <source>
        <dbReference type="ARBA" id="ARBA00022729"/>
    </source>
</evidence>
<keyword evidence="6 11" id="KW-0472">Membrane</keyword>
<dbReference type="GO" id="GO:0042102">
    <property type="term" value="P:positive regulation of T cell proliferation"/>
    <property type="evidence" value="ECO:0007669"/>
    <property type="project" value="TreeGrafter"/>
</dbReference>
<dbReference type="Pfam" id="PF07686">
    <property type="entry name" value="V-set"/>
    <property type="match status" value="1"/>
</dbReference>
<comment type="subcellular location">
    <subcellularLocation>
        <location evidence="1">Cell membrane</location>
        <topology evidence="1">Single-pass type I membrane protein</topology>
    </subcellularLocation>
</comment>
<evidence type="ECO:0000256" key="1">
    <source>
        <dbReference type="ARBA" id="ARBA00004251"/>
    </source>
</evidence>
<evidence type="ECO:0000256" key="2">
    <source>
        <dbReference type="ARBA" id="ARBA00022475"/>
    </source>
</evidence>
<dbReference type="InterPro" id="IPR051713">
    <property type="entry name" value="T-cell_Activation_Regulation"/>
</dbReference>
<keyword evidence="7" id="KW-1015">Disulfide bond</keyword>
<reference evidence="13" key="1">
    <citation type="submission" date="2025-08" db="UniProtKB">
        <authorList>
            <consortium name="Ensembl"/>
        </authorList>
    </citation>
    <scope>IDENTIFICATION</scope>
</reference>
<dbReference type="Ensembl" id="ENSFHET00000027088.1">
    <property type="protein sequence ID" value="ENSFHEP00000018178.1"/>
    <property type="gene ID" value="ENSFHEG00000020014.1"/>
</dbReference>
<keyword evidence="3 11" id="KW-0812">Transmembrane</keyword>
<keyword evidence="4" id="KW-0732">Signal</keyword>
<dbReference type="SMART" id="SM00409">
    <property type="entry name" value="IG"/>
    <property type="match status" value="1"/>
</dbReference>
<dbReference type="GeneTree" id="ENSGT01140000282764"/>
<dbReference type="GO" id="GO:0031295">
    <property type="term" value="P:T cell costimulation"/>
    <property type="evidence" value="ECO:0007669"/>
    <property type="project" value="TreeGrafter"/>
</dbReference>
<evidence type="ECO:0000256" key="3">
    <source>
        <dbReference type="ARBA" id="ARBA00022692"/>
    </source>
</evidence>
<dbReference type="SUPFAM" id="SSF48726">
    <property type="entry name" value="Immunoglobulin"/>
    <property type="match status" value="1"/>
</dbReference>
<keyword evidence="8" id="KW-0675">Receptor</keyword>
<dbReference type="Gene3D" id="2.60.40.10">
    <property type="entry name" value="Immunoglobulins"/>
    <property type="match status" value="1"/>
</dbReference>
<evidence type="ECO:0000256" key="9">
    <source>
        <dbReference type="ARBA" id="ARBA00023180"/>
    </source>
</evidence>
<dbReference type="GO" id="GO:0071222">
    <property type="term" value="P:cellular response to lipopolysaccharide"/>
    <property type="evidence" value="ECO:0007669"/>
    <property type="project" value="TreeGrafter"/>
</dbReference>
<dbReference type="InterPro" id="IPR013783">
    <property type="entry name" value="Ig-like_fold"/>
</dbReference>
<dbReference type="GO" id="GO:0042130">
    <property type="term" value="P:negative regulation of T cell proliferation"/>
    <property type="evidence" value="ECO:0007669"/>
    <property type="project" value="TreeGrafter"/>
</dbReference>
<accession>A0A3Q2PW90</accession>
<dbReference type="GO" id="GO:0009897">
    <property type="term" value="C:external side of plasma membrane"/>
    <property type="evidence" value="ECO:0007669"/>
    <property type="project" value="TreeGrafter"/>
</dbReference>
<dbReference type="PANTHER" id="PTHR25466:SF14">
    <property type="entry name" value="BUTYROPHILIN SUBFAMILY 2 MEMBER A2-LIKE-RELATED"/>
    <property type="match status" value="1"/>
</dbReference>
<feature type="domain" description="Ig-like" evidence="12">
    <location>
        <begin position="6"/>
        <end position="114"/>
    </location>
</feature>
<protein>
    <recommendedName>
        <fullName evidence="12">Ig-like domain-containing protein</fullName>
    </recommendedName>
</protein>
<evidence type="ECO:0000313" key="14">
    <source>
        <dbReference type="Proteomes" id="UP000265000"/>
    </source>
</evidence>
<dbReference type="PROSITE" id="PS50835">
    <property type="entry name" value="IG_LIKE"/>
    <property type="match status" value="1"/>
</dbReference>
<evidence type="ECO:0000256" key="6">
    <source>
        <dbReference type="ARBA" id="ARBA00023136"/>
    </source>
</evidence>
<dbReference type="AlphaFoldDB" id="A0A3Q2PW90"/>
<evidence type="ECO:0000313" key="13">
    <source>
        <dbReference type="Ensembl" id="ENSFHEP00000018178.1"/>
    </source>
</evidence>
<dbReference type="InterPro" id="IPR007110">
    <property type="entry name" value="Ig-like_dom"/>
</dbReference>
<dbReference type="InterPro" id="IPR036179">
    <property type="entry name" value="Ig-like_dom_sf"/>
</dbReference>
<dbReference type="GO" id="GO:0007166">
    <property type="term" value="P:cell surface receptor signaling pathway"/>
    <property type="evidence" value="ECO:0007669"/>
    <property type="project" value="TreeGrafter"/>
</dbReference>
<organism evidence="13 14">
    <name type="scientific">Fundulus heteroclitus</name>
    <name type="common">Killifish</name>
    <name type="synonym">Mummichog</name>
    <dbReference type="NCBI Taxonomy" id="8078"/>
    <lineage>
        <taxon>Eukaryota</taxon>
        <taxon>Metazoa</taxon>
        <taxon>Chordata</taxon>
        <taxon>Craniata</taxon>
        <taxon>Vertebrata</taxon>
        <taxon>Euteleostomi</taxon>
        <taxon>Actinopterygii</taxon>
        <taxon>Neopterygii</taxon>
        <taxon>Teleostei</taxon>
        <taxon>Neoteleostei</taxon>
        <taxon>Acanthomorphata</taxon>
        <taxon>Ovalentaria</taxon>
        <taxon>Atherinomorphae</taxon>
        <taxon>Cyprinodontiformes</taxon>
        <taxon>Fundulidae</taxon>
        <taxon>Fundulus</taxon>
    </lineage>
</organism>
<evidence type="ECO:0000256" key="10">
    <source>
        <dbReference type="ARBA" id="ARBA00023319"/>
    </source>
</evidence>
<sequence length="159" mass="18436">IVRCLPCSRRDLVSAVEMFEGEFILMSCEFPTDEVEQPRVLWTRSDLRPSIVHQRQTDGDRLKDQNQLYRGRTFMKPDALETGELTLNLTNLQVSDTGTYTCTVSTSKGERRIHLRERFPSWAIALLVLLALVLIVSAALLYHFWKYFMKGESLKLHYP</sequence>
<reference evidence="13" key="2">
    <citation type="submission" date="2025-09" db="UniProtKB">
        <authorList>
            <consortium name="Ensembl"/>
        </authorList>
    </citation>
    <scope>IDENTIFICATION</scope>
</reference>
<keyword evidence="2" id="KW-1003">Cell membrane</keyword>
<dbReference type="PANTHER" id="PTHR25466">
    <property type="entry name" value="T-LYMPHOCYTE ACTIVATION ANTIGEN"/>
    <property type="match status" value="1"/>
</dbReference>
<evidence type="ECO:0000256" key="11">
    <source>
        <dbReference type="SAM" id="Phobius"/>
    </source>
</evidence>
<keyword evidence="5 11" id="KW-1133">Transmembrane helix</keyword>
<name>A0A3Q2PW90_FUNHE</name>
<evidence type="ECO:0000256" key="8">
    <source>
        <dbReference type="ARBA" id="ARBA00023170"/>
    </source>
</evidence>
<evidence type="ECO:0000256" key="7">
    <source>
        <dbReference type="ARBA" id="ARBA00023157"/>
    </source>
</evidence>
<dbReference type="InterPro" id="IPR003599">
    <property type="entry name" value="Ig_sub"/>
</dbReference>